<evidence type="ECO:0000256" key="2">
    <source>
        <dbReference type="ARBA" id="ARBA00022448"/>
    </source>
</evidence>
<sequence>MGVVTLRATGLTKRYGARTAVEDLSFTAHEGEIVGLLGPNGAGKTTTIRLLTTILTATSGEFTVAGESAPAEIRRRVGVLPESAGYPAIQTGREYLRYHARLFGIERSAAGAVADRLLAEVGMADRGRTRISGYSRGMRQRLGIARALVNEPVVLFLDEPTLGLDPAGQAQVLTLVREVAARRGTTVVLSTHTLHEVEEICTSVLILNRGKVLVAGTPREIAESAGVDRLSDAFLAMTR</sequence>
<dbReference type="OrthoDB" id="9804819at2"/>
<reference evidence="6 7" key="1">
    <citation type="submission" date="2016-10" db="EMBL/GenBank/DDBJ databases">
        <authorList>
            <person name="de Groot N.N."/>
        </authorList>
    </citation>
    <scope>NUCLEOTIDE SEQUENCE [LARGE SCALE GENOMIC DNA]</scope>
    <source>
        <strain evidence="6 7">CPCC 202699</strain>
    </source>
</reference>
<comment type="similarity">
    <text evidence="1">Belongs to the ABC transporter superfamily.</text>
</comment>
<dbReference type="STRING" id="589385.SAMN05421504_101370"/>
<evidence type="ECO:0000313" key="7">
    <source>
        <dbReference type="Proteomes" id="UP000199515"/>
    </source>
</evidence>
<keyword evidence="7" id="KW-1185">Reference proteome</keyword>
<dbReference type="Gene3D" id="3.40.50.300">
    <property type="entry name" value="P-loop containing nucleotide triphosphate hydrolases"/>
    <property type="match status" value="1"/>
</dbReference>
<dbReference type="RefSeq" id="WP_091285726.1">
    <property type="nucleotide sequence ID" value="NZ_FNON01000001.1"/>
</dbReference>
<feature type="domain" description="ABC transporter" evidence="5">
    <location>
        <begin position="6"/>
        <end position="234"/>
    </location>
</feature>
<protein>
    <submittedName>
        <fullName evidence="6">ABC-2 type transport system ATP-binding protein</fullName>
    </submittedName>
</protein>
<dbReference type="Pfam" id="PF00005">
    <property type="entry name" value="ABC_tran"/>
    <property type="match status" value="1"/>
</dbReference>
<keyword evidence="4 6" id="KW-0067">ATP-binding</keyword>
<gene>
    <name evidence="6" type="ORF">SAMN05421504_101370</name>
</gene>
<evidence type="ECO:0000256" key="4">
    <source>
        <dbReference type="ARBA" id="ARBA00022840"/>
    </source>
</evidence>
<dbReference type="InterPro" id="IPR003439">
    <property type="entry name" value="ABC_transporter-like_ATP-bd"/>
</dbReference>
<evidence type="ECO:0000256" key="1">
    <source>
        <dbReference type="ARBA" id="ARBA00005417"/>
    </source>
</evidence>
<evidence type="ECO:0000313" key="6">
    <source>
        <dbReference type="EMBL" id="SDW35884.1"/>
    </source>
</evidence>
<keyword evidence="2" id="KW-0813">Transport</keyword>
<dbReference type="GO" id="GO:0016887">
    <property type="term" value="F:ATP hydrolysis activity"/>
    <property type="evidence" value="ECO:0007669"/>
    <property type="project" value="InterPro"/>
</dbReference>
<evidence type="ECO:0000256" key="3">
    <source>
        <dbReference type="ARBA" id="ARBA00022741"/>
    </source>
</evidence>
<dbReference type="InterPro" id="IPR003593">
    <property type="entry name" value="AAA+_ATPase"/>
</dbReference>
<name>A0A1H2SXY7_9PSEU</name>
<accession>A0A1H2SXY7</accession>
<dbReference type="InterPro" id="IPR027417">
    <property type="entry name" value="P-loop_NTPase"/>
</dbReference>
<dbReference type="AlphaFoldDB" id="A0A1H2SXY7"/>
<dbReference type="SUPFAM" id="SSF52540">
    <property type="entry name" value="P-loop containing nucleoside triphosphate hydrolases"/>
    <property type="match status" value="1"/>
</dbReference>
<evidence type="ECO:0000259" key="5">
    <source>
        <dbReference type="PROSITE" id="PS50893"/>
    </source>
</evidence>
<dbReference type="Proteomes" id="UP000199515">
    <property type="component" value="Unassembled WGS sequence"/>
</dbReference>
<dbReference type="EMBL" id="FNON01000001">
    <property type="protein sequence ID" value="SDW35884.1"/>
    <property type="molecule type" value="Genomic_DNA"/>
</dbReference>
<dbReference type="PANTHER" id="PTHR43335:SF4">
    <property type="entry name" value="ABC TRANSPORTER, ATP-BINDING PROTEIN"/>
    <property type="match status" value="1"/>
</dbReference>
<dbReference type="SMART" id="SM00382">
    <property type="entry name" value="AAA"/>
    <property type="match status" value="1"/>
</dbReference>
<dbReference type="PROSITE" id="PS50893">
    <property type="entry name" value="ABC_TRANSPORTER_2"/>
    <property type="match status" value="1"/>
</dbReference>
<dbReference type="PANTHER" id="PTHR43335">
    <property type="entry name" value="ABC TRANSPORTER, ATP-BINDING PROTEIN"/>
    <property type="match status" value="1"/>
</dbReference>
<keyword evidence="3" id="KW-0547">Nucleotide-binding</keyword>
<organism evidence="6 7">
    <name type="scientific">Amycolatopsis xylanica</name>
    <dbReference type="NCBI Taxonomy" id="589385"/>
    <lineage>
        <taxon>Bacteria</taxon>
        <taxon>Bacillati</taxon>
        <taxon>Actinomycetota</taxon>
        <taxon>Actinomycetes</taxon>
        <taxon>Pseudonocardiales</taxon>
        <taxon>Pseudonocardiaceae</taxon>
        <taxon>Amycolatopsis</taxon>
    </lineage>
</organism>
<dbReference type="GO" id="GO:0005524">
    <property type="term" value="F:ATP binding"/>
    <property type="evidence" value="ECO:0007669"/>
    <property type="project" value="UniProtKB-KW"/>
</dbReference>
<proteinExistence type="inferred from homology"/>